<feature type="transmembrane region" description="Helical" evidence="3">
    <location>
        <begin position="278"/>
        <end position="300"/>
    </location>
</feature>
<comment type="similarity">
    <text evidence="1">Belongs to the GerABKA family.</text>
</comment>
<reference evidence="4" key="1">
    <citation type="submission" date="2019-11" db="EMBL/GenBank/DDBJ databases">
        <authorList>
            <person name="Feng L."/>
        </authorList>
    </citation>
    <scope>NUCLEOTIDE SEQUENCE</scope>
    <source>
        <strain evidence="4">CTertiumLFYP3</strain>
    </source>
</reference>
<feature type="transmembrane region" description="Helical" evidence="3">
    <location>
        <begin position="359"/>
        <end position="389"/>
    </location>
</feature>
<dbReference type="Pfam" id="PF03323">
    <property type="entry name" value="GerA"/>
    <property type="match status" value="1"/>
</dbReference>
<dbReference type="PANTHER" id="PTHR22550:SF5">
    <property type="entry name" value="LEUCINE ZIPPER PROTEIN 4"/>
    <property type="match status" value="1"/>
</dbReference>
<dbReference type="PIRSF" id="PIRSF005690">
    <property type="entry name" value="GerBA"/>
    <property type="match status" value="1"/>
</dbReference>
<evidence type="ECO:0000256" key="2">
    <source>
        <dbReference type="ARBA" id="ARBA00023136"/>
    </source>
</evidence>
<keyword evidence="3" id="KW-0812">Transmembrane</keyword>
<keyword evidence="2 3" id="KW-0472">Membrane</keyword>
<evidence type="ECO:0000313" key="4">
    <source>
        <dbReference type="EMBL" id="VYU32139.1"/>
    </source>
</evidence>
<feature type="transmembrane region" description="Helical" evidence="3">
    <location>
        <begin position="320"/>
        <end position="338"/>
    </location>
</feature>
<organism evidence="4">
    <name type="scientific">Clostridium tertium</name>
    <dbReference type="NCBI Taxonomy" id="1559"/>
    <lineage>
        <taxon>Bacteria</taxon>
        <taxon>Bacillati</taxon>
        <taxon>Bacillota</taxon>
        <taxon>Clostridia</taxon>
        <taxon>Eubacteriales</taxon>
        <taxon>Clostridiaceae</taxon>
        <taxon>Clostridium</taxon>
    </lineage>
</organism>
<accession>A0A6N3DXV6</accession>
<dbReference type="GO" id="GO:0016020">
    <property type="term" value="C:membrane"/>
    <property type="evidence" value="ECO:0007669"/>
    <property type="project" value="InterPro"/>
</dbReference>
<feature type="transmembrane region" description="Helical" evidence="3">
    <location>
        <begin position="395"/>
        <end position="424"/>
    </location>
</feature>
<protein>
    <submittedName>
        <fullName evidence="4">Spore germination protein B1</fullName>
    </submittedName>
</protein>
<dbReference type="InterPro" id="IPR004995">
    <property type="entry name" value="Spore_Ger"/>
</dbReference>
<proteinExistence type="inferred from homology"/>
<sequence>MNNLEYVKEKLKNSFDVKYRPVKTVLGKATIVFIDDLCNSELISEYVVSPLRGFGDLPPESGEFTSLQEVIENALDINAAGIAKDVDDAIMHILSGDPAVIFDKYKEIMYVEAKGFPVRGIGTPETESVLKGPREGFNELIVNNVALIRRRIKNPDLKFEAIVVGEKSQTSVAVCYIDGIAPIELINKIKNKVKNLDLRFILDTNYIEDALKKQDSFFDTVGYTEKPDEVCAKLLEGRIGVVVDGTPFVITVPYFFLENFQMPDDYYLNRYYTNFNRILRWIAFFVAALVPGLYVAVITYHFAMIPSLFMFRLAVSRAGVPFPTFLEVILMMIAFQFIKEAGLRLPQPIGGAMSIVSALILGDAAVAAGIASRITIIVVALSTLSYFLIPKLYGALSFWAIILVCFSAAFGIPGFLSGAIIFLIQLSELDSVGYQFLFPVGSTNEYKFKDVVLRGKLSRISKDFVKEGEEDES</sequence>
<gene>
    <name evidence="4" type="primary">gerBA</name>
    <name evidence="4" type="ORF">CTLFYP3_02054</name>
</gene>
<name>A0A6N3DXV6_9CLOT</name>
<dbReference type="RefSeq" id="WP_156626510.1">
    <property type="nucleotide sequence ID" value="NZ_CACRTO010000020.1"/>
</dbReference>
<keyword evidence="3" id="KW-1133">Transmembrane helix</keyword>
<dbReference type="AlphaFoldDB" id="A0A6N3DXV6"/>
<dbReference type="GO" id="GO:0009847">
    <property type="term" value="P:spore germination"/>
    <property type="evidence" value="ECO:0007669"/>
    <property type="project" value="InterPro"/>
</dbReference>
<dbReference type="PANTHER" id="PTHR22550">
    <property type="entry name" value="SPORE GERMINATION PROTEIN"/>
    <property type="match status" value="1"/>
</dbReference>
<evidence type="ECO:0000256" key="3">
    <source>
        <dbReference type="SAM" id="Phobius"/>
    </source>
</evidence>
<dbReference type="InterPro" id="IPR050768">
    <property type="entry name" value="UPF0353/GerABKA_families"/>
</dbReference>
<evidence type="ECO:0000256" key="1">
    <source>
        <dbReference type="ARBA" id="ARBA00005278"/>
    </source>
</evidence>
<dbReference type="EMBL" id="CACRTO010000020">
    <property type="protein sequence ID" value="VYU32139.1"/>
    <property type="molecule type" value="Genomic_DNA"/>
</dbReference>